<evidence type="ECO:0000313" key="4">
    <source>
        <dbReference type="EMBL" id="ABD12696.1"/>
    </source>
</evidence>
<dbReference type="Pfam" id="PF10979">
    <property type="entry name" value="DUF2786"/>
    <property type="match status" value="1"/>
</dbReference>
<dbReference type="eggNOG" id="ENOG5031B71">
    <property type="taxonomic scope" value="Bacteria"/>
</dbReference>
<protein>
    <submittedName>
        <fullName evidence="4">Uncharacterized protein</fullName>
    </submittedName>
</protein>
<reference evidence="4 5" key="1">
    <citation type="journal article" date="2007" name="Genome Res.">
        <title>Genome characteristics of facultatively symbiotic Frankia sp. strains reflect host range and host plant biogeography.</title>
        <authorList>
            <person name="Normand P."/>
            <person name="Lapierre P."/>
            <person name="Tisa L.S."/>
            <person name="Gogarten J.P."/>
            <person name="Alloisio N."/>
            <person name="Bagnarol E."/>
            <person name="Bassi C.A."/>
            <person name="Berry A.M."/>
            <person name="Bickhart D.M."/>
            <person name="Choisne N."/>
            <person name="Couloux A."/>
            <person name="Cournoyer B."/>
            <person name="Cruveiller S."/>
            <person name="Daubin V."/>
            <person name="Demange N."/>
            <person name="Francino M.P."/>
            <person name="Goltsman E."/>
            <person name="Huang Y."/>
            <person name="Kopp O.R."/>
            <person name="Labarre L."/>
            <person name="Lapidus A."/>
            <person name="Lavire C."/>
            <person name="Marechal J."/>
            <person name="Martinez M."/>
            <person name="Mastronunzio J.E."/>
            <person name="Mullin B.C."/>
            <person name="Niemann J."/>
            <person name="Pujic P."/>
            <person name="Rawnsley T."/>
            <person name="Rouy Z."/>
            <person name="Schenowitz C."/>
            <person name="Sellstedt A."/>
            <person name="Tavares F."/>
            <person name="Tomkins J.P."/>
            <person name="Vallenet D."/>
            <person name="Valverde C."/>
            <person name="Wall L.G."/>
            <person name="Wang Y."/>
            <person name="Medigue C."/>
            <person name="Benson D.R."/>
        </authorList>
    </citation>
    <scope>NUCLEOTIDE SEQUENCE [LARGE SCALE GENOMIC DNA]</scope>
    <source>
        <strain evidence="5">DSM 45818 / CECT 9043 / CcI3</strain>
    </source>
</reference>
<evidence type="ECO:0000256" key="1">
    <source>
        <dbReference type="SAM" id="MobiDB-lite"/>
    </source>
</evidence>
<dbReference type="RefSeq" id="WP_011437722.1">
    <property type="nucleotide sequence ID" value="NC_007777.1"/>
</dbReference>
<name>Q2J7P6_FRACC</name>
<dbReference type="Proteomes" id="UP000001937">
    <property type="component" value="Chromosome"/>
</dbReference>
<dbReference type="Pfam" id="PF23771">
    <property type="entry name" value="DUF7168"/>
    <property type="match status" value="1"/>
</dbReference>
<evidence type="ECO:0000259" key="2">
    <source>
        <dbReference type="Pfam" id="PF10979"/>
    </source>
</evidence>
<dbReference type="PhylomeDB" id="Q2J7P6"/>
<organism evidence="4 5">
    <name type="scientific">Frankia casuarinae (strain DSM 45818 / CECT 9043 / HFP020203 / CcI3)</name>
    <dbReference type="NCBI Taxonomy" id="106370"/>
    <lineage>
        <taxon>Bacteria</taxon>
        <taxon>Bacillati</taxon>
        <taxon>Actinomycetota</taxon>
        <taxon>Actinomycetes</taxon>
        <taxon>Frankiales</taxon>
        <taxon>Frankiaceae</taxon>
        <taxon>Frankia</taxon>
    </lineage>
</organism>
<dbReference type="STRING" id="106370.Francci3_3339"/>
<feature type="domain" description="DUF7168" evidence="3">
    <location>
        <begin position="75"/>
        <end position="173"/>
    </location>
</feature>
<sequence>MQPDVALDKIRKLLAMAEADGISEQARESYNLKATELIARYGIDQARLDARQNRPATPSDIRLDMDPPYARDKLNLLSSIAVPLGCQIVSHTRRDPDRLRQQAHLFGMTADLDRAQILYTSLLVQSSYGITAARIPTGENPRAFRRSWLAGFAVAVYKRLTAAEAAAKARALREDTTSTGPSTALVLADRATLVQRHLTHTYPRLRKGRARQLSGSGGRDGYHAGERADLGGTRLTPTQRPALGS</sequence>
<feature type="compositionally biased region" description="Basic and acidic residues" evidence="1">
    <location>
        <begin position="220"/>
        <end position="229"/>
    </location>
</feature>
<dbReference type="HOGENOM" id="CLU_098224_0_0_11"/>
<dbReference type="OrthoDB" id="5145833at2"/>
<feature type="region of interest" description="Disordered" evidence="1">
    <location>
        <begin position="206"/>
        <end position="245"/>
    </location>
</feature>
<gene>
    <name evidence="4" type="ordered locus">Francci3_3339</name>
</gene>
<accession>Q2J7P6</accession>
<feature type="domain" description="DUF2786" evidence="2">
    <location>
        <begin position="6"/>
        <end position="45"/>
    </location>
</feature>
<proteinExistence type="predicted"/>
<evidence type="ECO:0000313" key="5">
    <source>
        <dbReference type="Proteomes" id="UP000001937"/>
    </source>
</evidence>
<dbReference type="AlphaFoldDB" id="Q2J7P6"/>
<keyword evidence="5" id="KW-1185">Reference proteome</keyword>
<dbReference type="KEGG" id="fra:Francci3_3339"/>
<dbReference type="InterPro" id="IPR055592">
    <property type="entry name" value="DUF7168"/>
</dbReference>
<dbReference type="EMBL" id="CP000249">
    <property type="protein sequence ID" value="ABD12696.1"/>
    <property type="molecule type" value="Genomic_DNA"/>
</dbReference>
<evidence type="ECO:0000259" key="3">
    <source>
        <dbReference type="Pfam" id="PF23771"/>
    </source>
</evidence>
<dbReference type="InterPro" id="IPR024498">
    <property type="entry name" value="DUF2786"/>
</dbReference>